<feature type="non-terminal residue" evidence="1">
    <location>
        <position position="158"/>
    </location>
</feature>
<dbReference type="Proteomes" id="UP000837857">
    <property type="component" value="Chromosome 1"/>
</dbReference>
<sequence length="158" mass="17786">MEDVKSALKNMSEKFTAQMARFEARQESNTPLAAEFQEFKSFVLTALSTLHCQIEMVVQDVEQQEIRSRRKMLLLHGLQEVKGENLEVAVVKLAKDKLSVSVEMTYTISGIVYLWPHERALVSLAAGPEIQHRVVTMAELELIPDSVSPRDEPGTTSK</sequence>
<gene>
    <name evidence="1" type="ORF">IPOD504_LOCUS164</name>
</gene>
<dbReference type="EMBL" id="OW152813">
    <property type="protein sequence ID" value="CAH2034505.1"/>
    <property type="molecule type" value="Genomic_DNA"/>
</dbReference>
<proteinExistence type="predicted"/>
<organism evidence="1 2">
    <name type="scientific">Iphiclides podalirius</name>
    <name type="common">scarce swallowtail</name>
    <dbReference type="NCBI Taxonomy" id="110791"/>
    <lineage>
        <taxon>Eukaryota</taxon>
        <taxon>Metazoa</taxon>
        <taxon>Ecdysozoa</taxon>
        <taxon>Arthropoda</taxon>
        <taxon>Hexapoda</taxon>
        <taxon>Insecta</taxon>
        <taxon>Pterygota</taxon>
        <taxon>Neoptera</taxon>
        <taxon>Endopterygota</taxon>
        <taxon>Lepidoptera</taxon>
        <taxon>Glossata</taxon>
        <taxon>Ditrysia</taxon>
        <taxon>Papilionoidea</taxon>
        <taxon>Papilionidae</taxon>
        <taxon>Papilioninae</taxon>
        <taxon>Iphiclides</taxon>
    </lineage>
</organism>
<reference evidence="1" key="1">
    <citation type="submission" date="2022-03" db="EMBL/GenBank/DDBJ databases">
        <authorList>
            <person name="Martin H S."/>
        </authorList>
    </citation>
    <scope>NUCLEOTIDE SEQUENCE</scope>
</reference>
<accession>A0ABN8HNX3</accession>
<evidence type="ECO:0000313" key="1">
    <source>
        <dbReference type="EMBL" id="CAH2034505.1"/>
    </source>
</evidence>
<keyword evidence="2" id="KW-1185">Reference proteome</keyword>
<protein>
    <submittedName>
        <fullName evidence="1">Uncharacterized protein</fullName>
    </submittedName>
</protein>
<name>A0ABN8HNX3_9NEOP</name>
<evidence type="ECO:0000313" key="2">
    <source>
        <dbReference type="Proteomes" id="UP000837857"/>
    </source>
</evidence>